<sequence>MSSLYKWGLKSVDNPTVDNYPFHTQLIRQRGTGLPPLSPVVVILCTQRDTWAQGSYPQKDGGLAFISFTEKL</sequence>
<accession>J2XV62</accession>
<gene>
    <name evidence="1" type="ORF">PflQ2_5710</name>
</gene>
<evidence type="ECO:0000313" key="1">
    <source>
        <dbReference type="EMBL" id="EJK98888.1"/>
    </source>
</evidence>
<organism evidence="1">
    <name type="scientific">Pseudomonas fluorescens (strain Q2-87)</name>
    <dbReference type="NCBI Taxonomy" id="1038922"/>
    <lineage>
        <taxon>Bacteria</taxon>
        <taxon>Pseudomonadati</taxon>
        <taxon>Pseudomonadota</taxon>
        <taxon>Gammaproteobacteria</taxon>
        <taxon>Pseudomonadales</taxon>
        <taxon>Pseudomonadaceae</taxon>
        <taxon>Pseudomonas</taxon>
    </lineage>
</organism>
<dbReference type="HOGENOM" id="CLU_2719229_0_0_6"/>
<name>J2XV62_PSEFQ</name>
<dbReference type="AlphaFoldDB" id="J2XV62"/>
<dbReference type="Proteomes" id="UP000007289">
    <property type="component" value="Chromosome"/>
</dbReference>
<comment type="caution">
    <text evidence="1">The sequence shown here is derived from an EMBL/GenBank/DDBJ whole genome shotgun (WGS) entry which is preliminary data.</text>
</comment>
<reference evidence="1" key="1">
    <citation type="journal article" date="2012" name="PLoS Genet.">
        <title>Comparative Genomics of Plant-Associated Pseudomonas spp.: Insights into Diversity and Inheritance of Traits Involved in Multitrophic Interactions.</title>
        <authorList>
            <person name="Loper J.E."/>
            <person name="Hassan K.A."/>
            <person name="Mavrodi D.V."/>
            <person name="Davis E.W.II."/>
            <person name="Lim C.K."/>
            <person name="Shaffer B.T."/>
            <person name="Elbourne L.D."/>
            <person name="Stockwell V.O."/>
            <person name="Hartney S.L."/>
            <person name="Breakwell K."/>
            <person name="Henkels M.D."/>
            <person name="Tetu S.G."/>
            <person name="Rangel L.I."/>
            <person name="Kidarsa T.A."/>
            <person name="Wilson N.L."/>
            <person name="van de Mortel J.E."/>
            <person name="Song C."/>
            <person name="Blumhagen R."/>
            <person name="Radune D."/>
            <person name="Hostetler J.B."/>
            <person name="Brinkac L.M."/>
            <person name="Durkin A.S."/>
            <person name="Kluepfel D.A."/>
            <person name="Wechter W.P."/>
            <person name="Anderson A.J."/>
            <person name="Kim Y.C."/>
            <person name="Pierson L.S.III."/>
            <person name="Pierson E.A."/>
            <person name="Lindow S.E."/>
            <person name="Kobayashi D.Y."/>
            <person name="Raaijmakers J.M."/>
            <person name="Weller D.M."/>
            <person name="Thomashow L.S."/>
            <person name="Allen A.E."/>
            <person name="Paulsen I.T."/>
        </authorList>
    </citation>
    <scope>NUCLEOTIDE SEQUENCE [LARGE SCALE GENOMIC DNA]</scope>
    <source>
        <strain evidence="1">Q2-87</strain>
    </source>
</reference>
<proteinExistence type="predicted"/>
<dbReference type="EMBL" id="AGBM01000002">
    <property type="protein sequence ID" value="EJK98888.1"/>
    <property type="molecule type" value="Genomic_DNA"/>
</dbReference>
<protein>
    <submittedName>
        <fullName evidence="1">Uncharacterized protein</fullName>
    </submittedName>
</protein>